<evidence type="ECO:0000256" key="8">
    <source>
        <dbReference type="ARBA" id="ARBA00023136"/>
    </source>
</evidence>
<dbReference type="InterPro" id="IPR027059">
    <property type="entry name" value="Coatomer_dsu"/>
</dbReference>
<keyword evidence="8 10" id="KW-0472">Membrane</keyword>
<dbReference type="PROSITE" id="PS51072">
    <property type="entry name" value="MHD"/>
    <property type="match status" value="1"/>
</dbReference>
<keyword evidence="7 10" id="KW-0333">Golgi apparatus</keyword>
<evidence type="ECO:0000256" key="6">
    <source>
        <dbReference type="ARBA" id="ARBA00022927"/>
    </source>
</evidence>
<evidence type="ECO:0000256" key="10">
    <source>
        <dbReference type="RuleBase" id="RU366052"/>
    </source>
</evidence>
<dbReference type="Pfam" id="PF01217">
    <property type="entry name" value="Clat_adaptor_s"/>
    <property type="match status" value="1"/>
</dbReference>
<comment type="subcellular location">
    <subcellularLocation>
        <location evidence="10">Cytoplasm</location>
    </subcellularLocation>
    <subcellularLocation>
        <location evidence="1 10">Golgi apparatus membrane</location>
        <topology evidence="1 10">Peripheral membrane protein</topology>
        <orientation evidence="1 10">Cytoplasmic side</orientation>
    </subcellularLocation>
    <subcellularLocation>
        <location evidence="10">Cytoplasmic vesicle</location>
        <location evidence="10">COPI-coated vesicle membrane</location>
        <topology evidence="10">Peripheral membrane protein</topology>
        <orientation evidence="10">Cytoplasmic side</orientation>
    </subcellularLocation>
</comment>
<comment type="similarity">
    <text evidence="2 10">Belongs to the adaptor complexes medium subunit family. Delta-COP subfamily.</text>
</comment>
<evidence type="ECO:0000256" key="5">
    <source>
        <dbReference type="ARBA" id="ARBA00022892"/>
    </source>
</evidence>
<evidence type="ECO:0000259" key="12">
    <source>
        <dbReference type="PROSITE" id="PS51072"/>
    </source>
</evidence>
<feature type="compositionally biased region" description="Basic and acidic residues" evidence="11">
    <location>
        <begin position="156"/>
        <end position="174"/>
    </location>
</feature>
<feature type="domain" description="MHD" evidence="12">
    <location>
        <begin position="315"/>
        <end position="582"/>
    </location>
</feature>
<keyword evidence="3 10" id="KW-0813">Transport</keyword>
<feature type="region of interest" description="Disordered" evidence="11">
    <location>
        <begin position="156"/>
        <end position="245"/>
    </location>
</feature>
<evidence type="ECO:0000256" key="3">
    <source>
        <dbReference type="ARBA" id="ARBA00022448"/>
    </source>
</evidence>
<dbReference type="PANTHER" id="PTHR10121">
    <property type="entry name" value="COATOMER SUBUNIT DELTA"/>
    <property type="match status" value="1"/>
</dbReference>
<dbReference type="InterPro" id="IPR036168">
    <property type="entry name" value="AP2_Mu_C_sf"/>
</dbReference>
<keyword evidence="14" id="KW-1185">Reference proteome</keyword>
<dbReference type="RefSeq" id="XP_066832301.1">
    <property type="nucleotide sequence ID" value="XM_066975687.1"/>
</dbReference>
<dbReference type="Pfam" id="PF00928">
    <property type="entry name" value="Adap_comp_sub"/>
    <property type="match status" value="1"/>
</dbReference>
<dbReference type="GeneID" id="92210559"/>
<dbReference type="InterPro" id="IPR011012">
    <property type="entry name" value="Longin-like_dom_sf"/>
</dbReference>
<organism evidence="13 14">
    <name type="scientific">Lodderomyces beijingensis</name>
    <dbReference type="NCBI Taxonomy" id="1775926"/>
    <lineage>
        <taxon>Eukaryota</taxon>
        <taxon>Fungi</taxon>
        <taxon>Dikarya</taxon>
        <taxon>Ascomycota</taxon>
        <taxon>Saccharomycotina</taxon>
        <taxon>Pichiomycetes</taxon>
        <taxon>Debaryomycetaceae</taxon>
        <taxon>Candida/Lodderomyces clade</taxon>
        <taxon>Lodderomyces</taxon>
    </lineage>
</organism>
<accession>A0ABP0ZSN9</accession>
<evidence type="ECO:0000256" key="11">
    <source>
        <dbReference type="SAM" id="MobiDB-lite"/>
    </source>
</evidence>
<dbReference type="EMBL" id="OZ022411">
    <property type="protein sequence ID" value="CAK9441495.1"/>
    <property type="molecule type" value="Genomic_DNA"/>
</dbReference>
<dbReference type="PANTHER" id="PTHR10121:SF0">
    <property type="entry name" value="COATOMER SUBUNIT DELTA"/>
    <property type="match status" value="1"/>
</dbReference>
<keyword evidence="4 10" id="KW-0963">Cytoplasm</keyword>
<dbReference type="Gene3D" id="3.30.450.60">
    <property type="match status" value="1"/>
</dbReference>
<evidence type="ECO:0000313" key="13">
    <source>
        <dbReference type="EMBL" id="CAK9441495.1"/>
    </source>
</evidence>
<protein>
    <recommendedName>
        <fullName evidence="10">Coatomer subunit delta</fullName>
    </recommendedName>
</protein>
<gene>
    <name evidence="13" type="ORF">LODBEIA_P53630</name>
</gene>
<evidence type="ECO:0000256" key="1">
    <source>
        <dbReference type="ARBA" id="ARBA00004255"/>
    </source>
</evidence>
<proteinExistence type="inferred from homology"/>
<keyword evidence="5 10" id="KW-0931">ER-Golgi transport</keyword>
<evidence type="ECO:0000256" key="4">
    <source>
        <dbReference type="ARBA" id="ARBA00022490"/>
    </source>
</evidence>
<keyword evidence="9" id="KW-0968">Cytoplasmic vesicle</keyword>
<dbReference type="Gene3D" id="2.60.40.1170">
    <property type="entry name" value="Mu homology domain, subdomain B"/>
    <property type="match status" value="2"/>
</dbReference>
<comment type="subunit">
    <text evidence="10">Oligomeric complex that consists of at least the alpha, beta, beta', gamma, delta, epsilon and zeta subunits.</text>
</comment>
<dbReference type="InterPro" id="IPR022775">
    <property type="entry name" value="AP_mu_sigma_su"/>
</dbReference>
<dbReference type="Proteomes" id="UP001497383">
    <property type="component" value="Chromosome 7"/>
</dbReference>
<evidence type="ECO:0000313" key="14">
    <source>
        <dbReference type="Proteomes" id="UP001497383"/>
    </source>
</evidence>
<keyword evidence="6 10" id="KW-0653">Protein transport</keyword>
<dbReference type="SUPFAM" id="SSF49447">
    <property type="entry name" value="Second domain of Mu2 adaptin subunit (ap50) of ap2 adaptor"/>
    <property type="match status" value="1"/>
</dbReference>
<dbReference type="SUPFAM" id="SSF64356">
    <property type="entry name" value="SNARE-like"/>
    <property type="match status" value="1"/>
</dbReference>
<dbReference type="CDD" id="cd09254">
    <property type="entry name" value="AP_delta-COPI_MHD"/>
    <property type="match status" value="1"/>
</dbReference>
<comment type="function">
    <text evidence="10">The coatomer is a cytosolic protein complex that binds to dilysine motifs and reversibly associates with Golgi non-clathrin-coated vesicles, which further mediate biosynthetic protein transport from the ER, via the Golgi up to the trans Golgi network.</text>
</comment>
<evidence type="ECO:0000256" key="7">
    <source>
        <dbReference type="ARBA" id="ARBA00023034"/>
    </source>
</evidence>
<reference evidence="13 14" key="1">
    <citation type="submission" date="2024-03" db="EMBL/GenBank/DDBJ databases">
        <authorList>
            <person name="Brejova B."/>
        </authorList>
    </citation>
    <scope>NUCLEOTIDE SEQUENCE [LARGE SCALE GENOMIC DNA]</scope>
    <source>
        <strain evidence="13 14">CBS 14171</strain>
    </source>
</reference>
<sequence>MVVLAASICTRGGKALLSRQFRDISKDRITALLANFPSLISSSTSQHTSVEDEQVRYVYQPLEEFYIVLITNKTSNILQDIDTLHLFASTISNLLRNVDEREIFDNAFDIIDAFDEVINLGYKENLTMSQVQTFLEMDSHEEKIQEIIERNKELEATEERKRRAKEIQRQEMARRAGAGAGAGSGMGSSSFGQQNMGYGMGSNRVQPTYQPPPTIETTVNEPRSKFDAPSRPRGGGLQLGKKTSKIRAPIPSAAGSAHEPLLTSQKPLFNHPHSLSSSSSTAGATAAAAAGLSNQPATPISKSSSPAPNVVKVANNGILVTINEKVSAKLTRDGSVTSSEVKGDLQLRINDASLANCKILFKFDDAKLDKKQFKIHPNVDRNLVYNENIIRVKDKAKSFPSNDQATGVLKWRYVGKADDTTSVPLLVTAWVNIGDDNVASVTLEYELAQDFVDAHLVNGEFAVGDVKILVPVLENDLSLQGDDDELVSYEILESVGTVFNISKIDLQEPSGSFEFTVPLGEEGEEALFPVEIQFDISNTKCIESDASLGGVSITDVVSNNDDEESLPFDLHLNLASDSYIVE</sequence>
<dbReference type="CDD" id="cd14830">
    <property type="entry name" value="Delta_COP_N"/>
    <property type="match status" value="1"/>
</dbReference>
<name>A0ABP0ZSN9_9ASCO</name>
<dbReference type="InterPro" id="IPR028565">
    <property type="entry name" value="MHD"/>
</dbReference>
<evidence type="ECO:0000256" key="2">
    <source>
        <dbReference type="ARBA" id="ARBA00010516"/>
    </source>
</evidence>
<evidence type="ECO:0000256" key="9">
    <source>
        <dbReference type="ARBA" id="ARBA00023329"/>
    </source>
</evidence>